<organism evidence="1 2">
    <name type="scientific">Micromonospora avicenniae</name>
    <dbReference type="NCBI Taxonomy" id="1198245"/>
    <lineage>
        <taxon>Bacteria</taxon>
        <taxon>Bacillati</taxon>
        <taxon>Actinomycetota</taxon>
        <taxon>Actinomycetes</taxon>
        <taxon>Micromonosporales</taxon>
        <taxon>Micromonosporaceae</taxon>
        <taxon>Micromonospora</taxon>
    </lineage>
</organism>
<gene>
    <name evidence="1" type="ORF">SAMN05444858_13117</name>
</gene>
<evidence type="ECO:0000313" key="1">
    <source>
        <dbReference type="EMBL" id="SIR96003.1"/>
    </source>
</evidence>
<name>A0A1N7F6Q2_9ACTN</name>
<keyword evidence="2" id="KW-1185">Reference proteome</keyword>
<dbReference type="EMBL" id="FTNF01000031">
    <property type="protein sequence ID" value="SIR96003.1"/>
    <property type="molecule type" value="Genomic_DNA"/>
</dbReference>
<reference evidence="1 2" key="1">
    <citation type="submission" date="2017-01" db="EMBL/GenBank/DDBJ databases">
        <authorList>
            <person name="Mah S.A."/>
            <person name="Swanson W.J."/>
            <person name="Moy G.W."/>
            <person name="Vacquier V.D."/>
        </authorList>
    </citation>
    <scope>NUCLEOTIDE SEQUENCE [LARGE SCALE GENOMIC DNA]</scope>
    <source>
        <strain evidence="1 2">DSM 45758</strain>
    </source>
</reference>
<dbReference type="OrthoDB" id="3369520at2"/>
<accession>A0A1N7F6Q2</accession>
<dbReference type="Proteomes" id="UP000186004">
    <property type="component" value="Unassembled WGS sequence"/>
</dbReference>
<protein>
    <submittedName>
        <fullName evidence="1">Uncharacterized protein</fullName>
    </submittedName>
</protein>
<evidence type="ECO:0000313" key="2">
    <source>
        <dbReference type="Proteomes" id="UP000186004"/>
    </source>
</evidence>
<sequence>MGTDNSASRLAAFLQQVRQQQRDTDKPAVEVWKQIFGVSDDADVLKKAADLARLVDEVEAEVRALPEDEDPDHLLAYLPQIRQVLGTFLFARQVKMHQVMSQVTGEMAYSIATCERALRRNGKVEPTISKDSARQLVEDVRAIIDDVVSSDLPNKLKELLVDRLRGVEAALLNVRIGGYANVEEAMDALTFGAVRATKPDSEERAKVGSWLGRLWGKLGEHAQGAEAIASTAASTAEVVKAITGG</sequence>
<dbReference type="RefSeq" id="WP_076473860.1">
    <property type="nucleotide sequence ID" value="NZ_FTNF01000031.1"/>
</dbReference>
<proteinExistence type="predicted"/>
<dbReference type="AlphaFoldDB" id="A0A1N7F6Q2"/>